<dbReference type="PANTHER" id="PTHR39608">
    <property type="entry name" value="INTEGRAL MEMBRANE PROTEIN (AFU_ORTHOLOGUE AFUA_5G08640)"/>
    <property type="match status" value="1"/>
</dbReference>
<sequence length="155" mass="17420">MKFKSLASTNLAVLALRLVQFFFAGMEVGLMGYFIKQQTSSGKSASSPYCFVTVVGVITMLTQFIYCFNIYHVHLFLWDACLATAWLLSFFWLLNFESPVGCSWSAFNPFGSDHCGQIRAVLVIQIVLAVLWYLTALLGLWTLIKARRKNNLVAA</sequence>
<gene>
    <name evidence="2" type="ORF">GNLVRS02_ARAD1C20306g</name>
</gene>
<accession>A0A060T1X9</accession>
<name>A0A060T1X9_BLAAD</name>
<feature type="transmembrane region" description="Helical" evidence="1">
    <location>
        <begin position="12"/>
        <end position="34"/>
    </location>
</feature>
<evidence type="ECO:0000256" key="1">
    <source>
        <dbReference type="SAM" id="Phobius"/>
    </source>
</evidence>
<evidence type="ECO:0000313" key="2">
    <source>
        <dbReference type="EMBL" id="CDP34779.1"/>
    </source>
</evidence>
<feature type="transmembrane region" description="Helical" evidence="1">
    <location>
        <begin position="46"/>
        <end position="68"/>
    </location>
</feature>
<keyword evidence="1" id="KW-0472">Membrane</keyword>
<feature type="transmembrane region" description="Helical" evidence="1">
    <location>
        <begin position="75"/>
        <end position="94"/>
    </location>
</feature>
<keyword evidence="1" id="KW-1133">Transmembrane helix</keyword>
<dbReference type="AlphaFoldDB" id="A0A060T1X9"/>
<organism evidence="2">
    <name type="scientific">Blastobotrys adeninivorans</name>
    <name type="common">Yeast</name>
    <name type="synonym">Arxula adeninivorans</name>
    <dbReference type="NCBI Taxonomy" id="409370"/>
    <lineage>
        <taxon>Eukaryota</taxon>
        <taxon>Fungi</taxon>
        <taxon>Dikarya</taxon>
        <taxon>Ascomycota</taxon>
        <taxon>Saccharomycotina</taxon>
        <taxon>Dipodascomycetes</taxon>
        <taxon>Dipodascales</taxon>
        <taxon>Trichomonascaceae</taxon>
        <taxon>Blastobotrys</taxon>
    </lineage>
</organism>
<keyword evidence="1" id="KW-0812">Transmembrane</keyword>
<reference evidence="2" key="1">
    <citation type="submission" date="2014-02" db="EMBL/GenBank/DDBJ databases">
        <authorList>
            <person name="Genoscope - CEA"/>
        </authorList>
    </citation>
    <scope>NUCLEOTIDE SEQUENCE</scope>
    <source>
        <strain evidence="2">LS3</strain>
    </source>
</reference>
<protein>
    <submittedName>
        <fullName evidence="2">ARAD1C20306p</fullName>
    </submittedName>
</protein>
<proteinExistence type="predicted"/>
<dbReference type="EMBL" id="HG937693">
    <property type="protein sequence ID" value="CDP34779.1"/>
    <property type="molecule type" value="Genomic_DNA"/>
</dbReference>
<dbReference type="PANTHER" id="PTHR39608:SF1">
    <property type="entry name" value="INTEGRAL MEMBRANE PROTEIN (AFU_ORTHOLOGUE AFUA_5G08640)"/>
    <property type="match status" value="1"/>
</dbReference>
<feature type="transmembrane region" description="Helical" evidence="1">
    <location>
        <begin position="120"/>
        <end position="144"/>
    </location>
</feature>
<reference evidence="2" key="2">
    <citation type="submission" date="2014-06" db="EMBL/GenBank/DDBJ databases">
        <title>The complete genome of Blastobotrys (Arxula) adeninivorans LS3 - a yeast of biotechnological interest.</title>
        <authorList>
            <person name="Kunze G."/>
            <person name="Gaillardin C."/>
            <person name="Czernicka M."/>
            <person name="Durrens P."/>
            <person name="Martin T."/>
            <person name="Boer E."/>
            <person name="Gabaldon T."/>
            <person name="Cruz J."/>
            <person name="Talla E."/>
            <person name="Marck C."/>
            <person name="Goffeau A."/>
            <person name="Barbe V."/>
            <person name="Baret P."/>
            <person name="Baronian K."/>
            <person name="Beier S."/>
            <person name="Bleykasten C."/>
            <person name="Bode R."/>
            <person name="Casaregola S."/>
            <person name="Despons L."/>
            <person name="Fairhead C."/>
            <person name="Giersberg M."/>
            <person name="Gierski P."/>
            <person name="Hahnel U."/>
            <person name="Hartmann A."/>
            <person name="Jankowska D."/>
            <person name="Jubin C."/>
            <person name="Jung P."/>
            <person name="Lafontaine I."/>
            <person name="Leh-Louis V."/>
            <person name="Lemaire M."/>
            <person name="Marcet-Houben M."/>
            <person name="Mascher M."/>
            <person name="Morel G."/>
            <person name="Richard G.-F."/>
            <person name="Riechen J."/>
            <person name="Sacerdot C."/>
            <person name="Sarkar A."/>
            <person name="Savel G."/>
            <person name="Schacherer J."/>
            <person name="Sherman D."/>
            <person name="Straub M.-L."/>
            <person name="Stein N."/>
            <person name="Thierry A."/>
            <person name="Trautwein-Schult A."/>
            <person name="Westhof E."/>
            <person name="Worch S."/>
            <person name="Dujon B."/>
            <person name="Souciet J.-L."/>
            <person name="Wincker P."/>
            <person name="Scholz U."/>
            <person name="Neuveglise N."/>
        </authorList>
    </citation>
    <scope>NUCLEOTIDE SEQUENCE</scope>
    <source>
        <strain evidence="2">LS3</strain>
    </source>
</reference>